<evidence type="ECO:0000313" key="2">
    <source>
        <dbReference type="Proteomes" id="UP000287027"/>
    </source>
</evidence>
<dbReference type="Proteomes" id="UP000287027">
    <property type="component" value="Plasmid unnamed2"/>
</dbReference>
<name>A0A5B9GLE8_9PROT</name>
<keyword evidence="1" id="KW-0614">Plasmid</keyword>
<sequence length="474" mass="53575">MSNTNWISVPEAGDNHNGWTGRIWPEGEGIRRWRFEAIRAVKSHGIYDQGVFGSVRPVSVALDYQQPSTLIRPIVSSVDPGKIGSLHPEMRTKIAGTFQGLLTGCAIDDEHEAMFSGLGFESSAFRSWYGNPRIKDVVDDKYQLKSVEVAPNEEKTFEVPDFGTVEAFKGTSFHNGPNSSKLIPQSVFRLKFTALRSLDESIDVCLGLELVFGFLAGFRPKLPIFCLWLPTDGTSMRRSQDPKLDLGGVHFRDEEPPHPLNRIHGCGWDEVGLEEVISAYLKAPRDLVNRIHAVQLGRWFATNLNDKFSAVMPTFEEYLQSRFKNEEEENFLHSQRIFFDYIDASADPEIAQFSKKHIQVKSSKAPSLVTLLNRAINTLRDSGFRFDETLPRRIAKRRATMFHSAPIMNDDDVQAFYEETRAVTFMLMLFTLKDFGVSLERLSKAYQPLATFDDFLPDYPLPSFPSSSQDGVGQ</sequence>
<accession>A0A5B9GLE8</accession>
<keyword evidence="2" id="KW-1185">Reference proteome</keyword>
<evidence type="ECO:0000313" key="1">
    <source>
        <dbReference type="EMBL" id="QEE86913.1"/>
    </source>
</evidence>
<reference evidence="1 2" key="1">
    <citation type="submission" date="2019-08" db="EMBL/GenBank/DDBJ databases">
        <title>Acetobacter oryzioeni sp. nov., isolated from Korean rice wine vinegar.</title>
        <authorList>
            <person name="Baek J.H."/>
            <person name="Kim K.H."/>
            <person name="Jeon C.O."/>
            <person name="Han D.M."/>
        </authorList>
    </citation>
    <scope>NUCLEOTIDE SEQUENCE [LARGE SCALE GENOMIC DNA]</scope>
    <source>
        <strain evidence="1 2">B6</strain>
        <plasmid evidence="1 2">unnamed2</plasmid>
    </source>
</reference>
<dbReference type="KEGG" id="aoy:EOV40_014500"/>
<protein>
    <recommendedName>
        <fullName evidence="3">ApeA N-terminal domain-containing protein</fullName>
    </recommendedName>
</protein>
<gene>
    <name evidence="1" type="ORF">EOV40_014500</name>
</gene>
<evidence type="ECO:0008006" key="3">
    <source>
        <dbReference type="Google" id="ProtNLM"/>
    </source>
</evidence>
<dbReference type="AlphaFoldDB" id="A0A5B9GLE8"/>
<proteinExistence type="predicted"/>
<dbReference type="RefSeq" id="WP_128106450.1">
    <property type="nucleotide sequence ID" value="NZ_CP042810.1"/>
</dbReference>
<dbReference type="EMBL" id="CP042810">
    <property type="protein sequence ID" value="QEE86913.1"/>
    <property type="molecule type" value="Genomic_DNA"/>
</dbReference>
<geneLocation type="plasmid" evidence="1 2">
    <name>unnamed2</name>
</geneLocation>
<organism evidence="1 2">
    <name type="scientific">Acetobacter oryzoeni</name>
    <dbReference type="NCBI Taxonomy" id="2500548"/>
    <lineage>
        <taxon>Bacteria</taxon>
        <taxon>Pseudomonadati</taxon>
        <taxon>Pseudomonadota</taxon>
        <taxon>Alphaproteobacteria</taxon>
        <taxon>Acetobacterales</taxon>
        <taxon>Acetobacteraceae</taxon>
        <taxon>Acetobacter</taxon>
    </lineage>
</organism>